<keyword evidence="4 7" id="KW-1133">Transmembrane helix</keyword>
<dbReference type="GO" id="GO:0022857">
    <property type="term" value="F:transmembrane transporter activity"/>
    <property type="evidence" value="ECO:0007669"/>
    <property type="project" value="TreeGrafter"/>
</dbReference>
<evidence type="ECO:0000256" key="3">
    <source>
        <dbReference type="ARBA" id="ARBA00022692"/>
    </source>
</evidence>
<evidence type="ECO:0000313" key="10">
    <source>
        <dbReference type="Proteomes" id="UP000281474"/>
    </source>
</evidence>
<feature type="transmembrane region" description="Helical" evidence="7">
    <location>
        <begin position="381"/>
        <end position="401"/>
    </location>
</feature>
<evidence type="ECO:0000256" key="1">
    <source>
        <dbReference type="ARBA" id="ARBA00004651"/>
    </source>
</evidence>
<dbReference type="RefSeq" id="WP_121837169.1">
    <property type="nucleotide sequence ID" value="NZ_ML014754.1"/>
</dbReference>
<evidence type="ECO:0000256" key="7">
    <source>
        <dbReference type="SAM" id="Phobius"/>
    </source>
</evidence>
<dbReference type="GO" id="GO:0005886">
    <property type="term" value="C:plasma membrane"/>
    <property type="evidence" value="ECO:0007669"/>
    <property type="project" value="UniProtKB-SubCell"/>
</dbReference>
<evidence type="ECO:0000256" key="5">
    <source>
        <dbReference type="ARBA" id="ARBA00023136"/>
    </source>
</evidence>
<comment type="caution">
    <text evidence="9">The sequence shown here is derived from an EMBL/GenBank/DDBJ whole genome shotgun (WGS) entry which is preliminary data.</text>
</comment>
<keyword evidence="10" id="KW-1185">Reference proteome</keyword>
<sequence>MSFYLRAIRLGIIRLFSLPRLTLPVLLTLSLTLAAMLTVVAISTNLIFKPLPDLHNEKDTYKLHFRLKANAGFSLNFMSNVAFANLAEKYQGYGSFASFKAAESNVNLFGTDYPVTHLEATDNFIADVGGRLLLGELPNKDNSAGGVWISQRLWQGVLNGRKSVIGESIKLGKDKKTFLIKGVISNFFSFKKHQKHQQQVWQFFHLSDHIHQVEDNSFMNEWSTLFVRKNKMFTDADMTAFWNDYMLTRKQGKFVFPAAMMKTMQREQGIDNYRDTLLLEQKNMLLFLLATVVILLFMASLNLLNLFVSHYQQRTQELATQVSLGSSKVKLVAMAFCENTPLFLLSAVIGLISTAWLIRLLPDISGNNIEMLHLINIDWQTIMIAVFSVLTINLVFSVISISQFKAKYFYEYLTSGAKISGACPRAG</sequence>
<dbReference type="PANTHER" id="PTHR30572:SF4">
    <property type="entry name" value="ABC TRANSPORTER PERMEASE YTRF"/>
    <property type="match status" value="1"/>
</dbReference>
<keyword evidence="5 7" id="KW-0472">Membrane</keyword>
<reference evidence="9 10" key="1">
    <citation type="submission" date="2018-09" db="EMBL/GenBank/DDBJ databases">
        <title>Phylogeny of the Shewanellaceae, and recommendation for two new genera, Pseudoshewanella and Parashewanella.</title>
        <authorList>
            <person name="Wang G."/>
        </authorList>
    </citation>
    <scope>NUCLEOTIDE SEQUENCE [LARGE SCALE GENOMIC DNA]</scope>
    <source>
        <strain evidence="9 10">C51</strain>
    </source>
</reference>
<feature type="transmembrane region" description="Helical" evidence="7">
    <location>
        <begin position="284"/>
        <end position="308"/>
    </location>
</feature>
<keyword evidence="2" id="KW-1003">Cell membrane</keyword>
<feature type="domain" description="ABC3 transporter permease C-terminal" evidence="8">
    <location>
        <begin position="292"/>
        <end position="405"/>
    </location>
</feature>
<evidence type="ECO:0000259" key="8">
    <source>
        <dbReference type="Pfam" id="PF02687"/>
    </source>
</evidence>
<feature type="transmembrane region" description="Helical" evidence="7">
    <location>
        <begin position="21"/>
        <end position="48"/>
    </location>
</feature>
<dbReference type="AlphaFoldDB" id="A0A3L8Q1H7"/>
<dbReference type="EMBL" id="QZEI01000002">
    <property type="protein sequence ID" value="RLV61496.1"/>
    <property type="molecule type" value="Genomic_DNA"/>
</dbReference>
<name>A0A3L8Q1H7_9GAMM</name>
<comment type="similarity">
    <text evidence="6">Belongs to the ABC-4 integral membrane protein family.</text>
</comment>
<organism evidence="9 10">
    <name type="scientific">Parashewanella curva</name>
    <dbReference type="NCBI Taxonomy" id="2338552"/>
    <lineage>
        <taxon>Bacteria</taxon>
        <taxon>Pseudomonadati</taxon>
        <taxon>Pseudomonadota</taxon>
        <taxon>Gammaproteobacteria</taxon>
        <taxon>Alteromonadales</taxon>
        <taxon>Shewanellaceae</taxon>
        <taxon>Parashewanella</taxon>
    </lineage>
</organism>
<evidence type="ECO:0000256" key="2">
    <source>
        <dbReference type="ARBA" id="ARBA00022475"/>
    </source>
</evidence>
<proteinExistence type="inferred from homology"/>
<dbReference type="PANTHER" id="PTHR30572">
    <property type="entry name" value="MEMBRANE COMPONENT OF TRANSPORTER-RELATED"/>
    <property type="match status" value="1"/>
</dbReference>
<dbReference type="Pfam" id="PF02687">
    <property type="entry name" value="FtsX"/>
    <property type="match status" value="1"/>
</dbReference>
<gene>
    <name evidence="9" type="ORF">D5018_01210</name>
</gene>
<dbReference type="InterPro" id="IPR050250">
    <property type="entry name" value="Macrolide_Exporter_MacB"/>
</dbReference>
<keyword evidence="3 7" id="KW-0812">Transmembrane</keyword>
<dbReference type="OrthoDB" id="5711186at2"/>
<evidence type="ECO:0000256" key="4">
    <source>
        <dbReference type="ARBA" id="ARBA00022989"/>
    </source>
</evidence>
<comment type="subcellular location">
    <subcellularLocation>
        <location evidence="1">Cell membrane</location>
        <topology evidence="1">Multi-pass membrane protein</topology>
    </subcellularLocation>
</comment>
<protein>
    <submittedName>
        <fullName evidence="9">FtsX-like permease family protein</fullName>
    </submittedName>
</protein>
<evidence type="ECO:0000313" key="9">
    <source>
        <dbReference type="EMBL" id="RLV61496.1"/>
    </source>
</evidence>
<dbReference type="Proteomes" id="UP000281474">
    <property type="component" value="Unassembled WGS sequence"/>
</dbReference>
<dbReference type="InterPro" id="IPR003838">
    <property type="entry name" value="ABC3_permease_C"/>
</dbReference>
<accession>A0A3L8Q1H7</accession>
<evidence type="ECO:0000256" key="6">
    <source>
        <dbReference type="ARBA" id="ARBA00038076"/>
    </source>
</evidence>
<feature type="transmembrane region" description="Helical" evidence="7">
    <location>
        <begin position="342"/>
        <end position="361"/>
    </location>
</feature>